<proteinExistence type="predicted"/>
<reference evidence="10" key="2">
    <citation type="submission" date="2021-02" db="EMBL/GenBank/DDBJ databases">
        <authorList>
            <person name="Kimball J.A."/>
            <person name="Haas M.W."/>
            <person name="Macchietto M."/>
            <person name="Kono T."/>
            <person name="Duquette J."/>
            <person name="Shao M."/>
        </authorList>
    </citation>
    <scope>NUCLEOTIDE SEQUENCE</scope>
    <source>
        <tissue evidence="10">Fresh leaf tissue</tissue>
    </source>
</reference>
<dbReference type="GO" id="GO:0003700">
    <property type="term" value="F:DNA-binding transcription factor activity"/>
    <property type="evidence" value="ECO:0007669"/>
    <property type="project" value="InterPro"/>
</dbReference>
<dbReference type="PROSITE" id="PS50157">
    <property type="entry name" value="ZINC_FINGER_C2H2_2"/>
    <property type="match status" value="2"/>
</dbReference>
<feature type="domain" description="C2H2-type" evidence="9">
    <location>
        <begin position="67"/>
        <end position="94"/>
    </location>
</feature>
<dbReference type="PROSITE" id="PS00028">
    <property type="entry name" value="ZINC_FINGER_C2H2_1"/>
    <property type="match status" value="2"/>
</dbReference>
<name>A0A8J5TF70_ZIZPA</name>
<keyword evidence="4" id="KW-0862">Zinc</keyword>
<dbReference type="EMBL" id="JAAALK010000283">
    <property type="protein sequence ID" value="KAG8074556.1"/>
    <property type="molecule type" value="Genomic_DNA"/>
</dbReference>
<keyword evidence="1" id="KW-0479">Metal-binding</keyword>
<organism evidence="10 11">
    <name type="scientific">Zizania palustris</name>
    <name type="common">Northern wild rice</name>
    <dbReference type="NCBI Taxonomy" id="103762"/>
    <lineage>
        <taxon>Eukaryota</taxon>
        <taxon>Viridiplantae</taxon>
        <taxon>Streptophyta</taxon>
        <taxon>Embryophyta</taxon>
        <taxon>Tracheophyta</taxon>
        <taxon>Spermatophyta</taxon>
        <taxon>Magnoliopsida</taxon>
        <taxon>Liliopsida</taxon>
        <taxon>Poales</taxon>
        <taxon>Poaceae</taxon>
        <taxon>BOP clade</taxon>
        <taxon>Oryzoideae</taxon>
        <taxon>Oryzeae</taxon>
        <taxon>Zizaniinae</taxon>
        <taxon>Zizania</taxon>
    </lineage>
</organism>
<evidence type="ECO:0000256" key="8">
    <source>
        <dbReference type="SAM" id="MobiDB-lite"/>
    </source>
</evidence>
<reference evidence="10" key="1">
    <citation type="journal article" date="2021" name="bioRxiv">
        <title>Whole Genome Assembly and Annotation of Northern Wild Rice, Zizania palustris L., Supports a Whole Genome Duplication in the Zizania Genus.</title>
        <authorList>
            <person name="Haas M."/>
            <person name="Kono T."/>
            <person name="Macchietto M."/>
            <person name="Millas R."/>
            <person name="McGilp L."/>
            <person name="Shao M."/>
            <person name="Duquette J."/>
            <person name="Hirsch C.N."/>
            <person name="Kimball J."/>
        </authorList>
    </citation>
    <scope>NUCLEOTIDE SEQUENCE</scope>
    <source>
        <tissue evidence="10">Fresh leaf tissue</tissue>
    </source>
</reference>
<keyword evidence="3 7" id="KW-0863">Zinc-finger</keyword>
<evidence type="ECO:0000256" key="6">
    <source>
        <dbReference type="ARBA" id="ARBA00023163"/>
    </source>
</evidence>
<dbReference type="PANTHER" id="PTHR45988">
    <property type="entry name" value="C2H2 TYPE ZINC FINGER TRANSCRIPTION FACTOR FAMILY-RELATED"/>
    <property type="match status" value="1"/>
</dbReference>
<dbReference type="AlphaFoldDB" id="A0A8J5TF70"/>
<evidence type="ECO:0000256" key="1">
    <source>
        <dbReference type="ARBA" id="ARBA00022723"/>
    </source>
</evidence>
<dbReference type="GO" id="GO:0005634">
    <property type="term" value="C:nucleus"/>
    <property type="evidence" value="ECO:0007669"/>
    <property type="project" value="TreeGrafter"/>
</dbReference>
<evidence type="ECO:0000259" key="9">
    <source>
        <dbReference type="PROSITE" id="PS50157"/>
    </source>
</evidence>
<gene>
    <name evidence="10" type="ORF">GUJ93_ZPchr0006g43707</name>
</gene>
<feature type="region of interest" description="Disordered" evidence="8">
    <location>
        <begin position="83"/>
        <end position="109"/>
    </location>
</feature>
<keyword evidence="6" id="KW-0804">Transcription</keyword>
<feature type="domain" description="C2H2-type" evidence="9">
    <location>
        <begin position="117"/>
        <end position="144"/>
    </location>
</feature>
<evidence type="ECO:0000256" key="7">
    <source>
        <dbReference type="PROSITE-ProRule" id="PRU00042"/>
    </source>
</evidence>
<evidence type="ECO:0000313" key="11">
    <source>
        <dbReference type="Proteomes" id="UP000729402"/>
    </source>
</evidence>
<evidence type="ECO:0000256" key="4">
    <source>
        <dbReference type="ARBA" id="ARBA00022833"/>
    </source>
</evidence>
<dbReference type="SMART" id="SM00355">
    <property type="entry name" value="ZnF_C2H2"/>
    <property type="match status" value="2"/>
</dbReference>
<evidence type="ECO:0000256" key="5">
    <source>
        <dbReference type="ARBA" id="ARBA00023015"/>
    </source>
</evidence>
<dbReference type="OrthoDB" id="6077919at2759"/>
<dbReference type="GO" id="GO:0000976">
    <property type="term" value="F:transcription cis-regulatory region binding"/>
    <property type="evidence" value="ECO:0007669"/>
    <property type="project" value="TreeGrafter"/>
</dbReference>
<comment type="caution">
    <text evidence="10">The sequence shown here is derived from an EMBL/GenBank/DDBJ whole genome shotgun (WGS) entry which is preliminary data.</text>
</comment>
<feature type="compositionally biased region" description="Basic residues" evidence="8">
    <location>
        <begin position="83"/>
        <end position="92"/>
    </location>
</feature>
<dbReference type="Proteomes" id="UP000729402">
    <property type="component" value="Unassembled WGS sequence"/>
</dbReference>
<dbReference type="GO" id="GO:0008270">
    <property type="term" value="F:zinc ion binding"/>
    <property type="evidence" value="ECO:0007669"/>
    <property type="project" value="UniProtKB-KW"/>
</dbReference>
<keyword evidence="2" id="KW-0677">Repeat</keyword>
<evidence type="ECO:0000313" key="10">
    <source>
        <dbReference type="EMBL" id="KAG8074556.1"/>
    </source>
</evidence>
<dbReference type="Pfam" id="PF13912">
    <property type="entry name" value="zf-C2H2_6"/>
    <property type="match status" value="2"/>
</dbReference>
<dbReference type="InterPro" id="IPR013087">
    <property type="entry name" value="Znf_C2H2_type"/>
</dbReference>
<dbReference type="PANTHER" id="PTHR45988:SF78">
    <property type="entry name" value="OS06G0727000 PROTEIN"/>
    <property type="match status" value="1"/>
</dbReference>
<evidence type="ECO:0000256" key="3">
    <source>
        <dbReference type="ARBA" id="ARBA00022771"/>
    </source>
</evidence>
<protein>
    <recommendedName>
        <fullName evidence="9">C2H2-type domain-containing protein</fullName>
    </recommendedName>
</protein>
<sequence>MGGASAQVFIRHHHFLAGGSGGDDPAYPWYPLKSSHEMDAVANWREKMLVATGRGAGGADDDGAGGFRCPICARSFSTEKAVHGHMRSHPGRAWRGMEPPREPSPGELAADGKRYRYVCEHCRTPFATRQALGGHRASHSGKKGCSWYSKQQLAMETEEPANKPPKHDFDLNEPATPEEEKEE</sequence>
<dbReference type="InterPro" id="IPR044653">
    <property type="entry name" value="AZF1/2/3-like"/>
</dbReference>
<accession>A0A8J5TF70</accession>
<evidence type="ECO:0000256" key="2">
    <source>
        <dbReference type="ARBA" id="ARBA00022737"/>
    </source>
</evidence>
<keyword evidence="5" id="KW-0805">Transcription regulation</keyword>
<keyword evidence="11" id="KW-1185">Reference proteome</keyword>
<feature type="region of interest" description="Disordered" evidence="8">
    <location>
        <begin position="151"/>
        <end position="183"/>
    </location>
</feature>